<accession>A0ABW4FSV7</accession>
<gene>
    <name evidence="2" type="ORF">ACFSCY_29970</name>
</gene>
<comment type="caution">
    <text evidence="2">The sequence shown here is derived from an EMBL/GenBank/DDBJ whole genome shotgun (WGS) entry which is preliminary data.</text>
</comment>
<feature type="region of interest" description="Disordered" evidence="1">
    <location>
        <begin position="1"/>
        <end position="28"/>
    </location>
</feature>
<reference evidence="3" key="1">
    <citation type="journal article" date="2019" name="Int. J. Syst. Evol. Microbiol.">
        <title>The Global Catalogue of Microorganisms (GCM) 10K type strain sequencing project: providing services to taxonomists for standard genome sequencing and annotation.</title>
        <authorList>
            <consortium name="The Broad Institute Genomics Platform"/>
            <consortium name="The Broad Institute Genome Sequencing Center for Infectious Disease"/>
            <person name="Wu L."/>
            <person name="Ma J."/>
        </authorList>
    </citation>
    <scope>NUCLEOTIDE SEQUENCE [LARGE SCALE GENOMIC DNA]</scope>
    <source>
        <strain evidence="3">JCM 12165</strain>
    </source>
</reference>
<name>A0ABW4FSV7_9PSEU</name>
<keyword evidence="3" id="KW-1185">Reference proteome</keyword>
<dbReference type="Proteomes" id="UP001597145">
    <property type="component" value="Unassembled WGS sequence"/>
</dbReference>
<organism evidence="2 3">
    <name type="scientific">Pseudonocardia aurantiaca</name>
    <dbReference type="NCBI Taxonomy" id="75290"/>
    <lineage>
        <taxon>Bacteria</taxon>
        <taxon>Bacillati</taxon>
        <taxon>Actinomycetota</taxon>
        <taxon>Actinomycetes</taxon>
        <taxon>Pseudonocardiales</taxon>
        <taxon>Pseudonocardiaceae</taxon>
        <taxon>Pseudonocardia</taxon>
    </lineage>
</organism>
<protein>
    <submittedName>
        <fullName evidence="2">Uncharacterized protein</fullName>
    </submittedName>
</protein>
<evidence type="ECO:0000313" key="2">
    <source>
        <dbReference type="EMBL" id="MFD1533658.1"/>
    </source>
</evidence>
<sequence length="45" mass="5225">MLAVGREALREPPEPERPRVRSDGSVVESPLEARLRRAWDRLTNR</sequence>
<dbReference type="RefSeq" id="WP_343979472.1">
    <property type="nucleotide sequence ID" value="NZ_BAAAJG010000011.1"/>
</dbReference>
<evidence type="ECO:0000313" key="3">
    <source>
        <dbReference type="Proteomes" id="UP001597145"/>
    </source>
</evidence>
<feature type="compositionally biased region" description="Basic and acidic residues" evidence="1">
    <location>
        <begin position="7"/>
        <end position="22"/>
    </location>
</feature>
<dbReference type="EMBL" id="JBHUCP010000026">
    <property type="protein sequence ID" value="MFD1533658.1"/>
    <property type="molecule type" value="Genomic_DNA"/>
</dbReference>
<proteinExistence type="predicted"/>
<evidence type="ECO:0000256" key="1">
    <source>
        <dbReference type="SAM" id="MobiDB-lite"/>
    </source>
</evidence>